<dbReference type="InterPro" id="IPR050236">
    <property type="entry name" value="Ser_Thr_kinase_AGC"/>
</dbReference>
<dbReference type="GO" id="GO:0004674">
    <property type="term" value="F:protein serine/threonine kinase activity"/>
    <property type="evidence" value="ECO:0007669"/>
    <property type="project" value="UniProtKB-KW"/>
</dbReference>
<proteinExistence type="inferred from homology"/>
<evidence type="ECO:0000256" key="5">
    <source>
        <dbReference type="ARBA" id="ARBA00022777"/>
    </source>
</evidence>
<dbReference type="PROSITE" id="PS00108">
    <property type="entry name" value="PROTEIN_KINASE_ST"/>
    <property type="match status" value="1"/>
</dbReference>
<comment type="catalytic activity">
    <reaction evidence="8">
        <text>L-seryl-[protein] + ATP = O-phospho-L-seryl-[protein] + ADP + H(+)</text>
        <dbReference type="Rhea" id="RHEA:17989"/>
        <dbReference type="Rhea" id="RHEA-COMP:9863"/>
        <dbReference type="Rhea" id="RHEA-COMP:11604"/>
        <dbReference type="ChEBI" id="CHEBI:15378"/>
        <dbReference type="ChEBI" id="CHEBI:29999"/>
        <dbReference type="ChEBI" id="CHEBI:30616"/>
        <dbReference type="ChEBI" id="CHEBI:83421"/>
        <dbReference type="ChEBI" id="CHEBI:456216"/>
        <dbReference type="EC" id="2.7.11.1"/>
    </reaction>
</comment>
<evidence type="ECO:0000313" key="13">
    <source>
        <dbReference type="EMBL" id="CAG9327311.1"/>
    </source>
</evidence>
<dbReference type="EMBL" id="CAJZBQ010000043">
    <property type="protein sequence ID" value="CAG9327311.1"/>
    <property type="molecule type" value="Genomic_DNA"/>
</dbReference>
<keyword evidence="4 9" id="KW-0547">Nucleotide-binding</keyword>
<feature type="domain" description="AGC-kinase C-terminal" evidence="12">
    <location>
        <begin position="282"/>
        <end position="346"/>
    </location>
</feature>
<accession>A0AAU9JLX4</accession>
<evidence type="ECO:0000256" key="1">
    <source>
        <dbReference type="ARBA" id="ARBA00012513"/>
    </source>
</evidence>
<feature type="domain" description="Protein kinase" evidence="11">
    <location>
        <begin position="23"/>
        <end position="281"/>
    </location>
</feature>
<keyword evidence="14" id="KW-1185">Reference proteome</keyword>
<evidence type="ECO:0000256" key="8">
    <source>
        <dbReference type="ARBA" id="ARBA00048679"/>
    </source>
</evidence>
<keyword evidence="5" id="KW-0418">Kinase</keyword>
<name>A0AAU9JLX4_9CILI</name>
<organism evidence="13 14">
    <name type="scientific">Blepharisma stoltei</name>
    <dbReference type="NCBI Taxonomy" id="1481888"/>
    <lineage>
        <taxon>Eukaryota</taxon>
        <taxon>Sar</taxon>
        <taxon>Alveolata</taxon>
        <taxon>Ciliophora</taxon>
        <taxon>Postciliodesmatophora</taxon>
        <taxon>Heterotrichea</taxon>
        <taxon>Heterotrichida</taxon>
        <taxon>Blepharismidae</taxon>
        <taxon>Blepharisma</taxon>
    </lineage>
</organism>
<dbReference type="Pfam" id="PF00069">
    <property type="entry name" value="Pkinase"/>
    <property type="match status" value="1"/>
</dbReference>
<dbReference type="InterPro" id="IPR000961">
    <property type="entry name" value="AGC-kinase_C"/>
</dbReference>
<dbReference type="Proteomes" id="UP001162131">
    <property type="component" value="Unassembled WGS sequence"/>
</dbReference>
<comment type="similarity">
    <text evidence="10">Belongs to the protein kinase superfamily.</text>
</comment>
<evidence type="ECO:0000256" key="6">
    <source>
        <dbReference type="ARBA" id="ARBA00022840"/>
    </source>
</evidence>
<dbReference type="Gene3D" id="1.10.510.10">
    <property type="entry name" value="Transferase(Phosphotransferase) domain 1"/>
    <property type="match status" value="1"/>
</dbReference>
<dbReference type="PROSITE" id="PS00107">
    <property type="entry name" value="PROTEIN_KINASE_ATP"/>
    <property type="match status" value="1"/>
</dbReference>
<dbReference type="SMART" id="SM00220">
    <property type="entry name" value="S_TKc"/>
    <property type="match status" value="1"/>
</dbReference>
<sequence length="374" mass="43843">MGNTLDQKEEKLAHPTSLHKNDFTFHYVIGKGGFGRVWKVEMKKTHQILAMKEMLKIRVVSKRSVYSVMNERRLLSILKHPFIVNMQYAFQDKDNLYLGMDLMIGGDLRFHLGRVRRFTEEETRFFVACIVTGLEYLHVNGVIHRDIKPENLVFDNKGYLRITDFGIAKVLTPENFRDTSGTPGYMAPEVMCRENHGIAVDYFALGVLTYEFMIGRRPYSGRNRKEIKDSMMSRQVQLKKSDVPTGWSMEAADFINKLLQRKPENRLGNNGPSEVKNHLWLRDFQWKKLLEKSLDAPYVCLSEDNYDPRVNNDWKDDIDPAIRQNSIEELFEGYFFDARSPQRKVSDEKIQLQRGEESTVQIRYQDNVRRRDDI</sequence>
<evidence type="ECO:0000313" key="14">
    <source>
        <dbReference type="Proteomes" id="UP001162131"/>
    </source>
</evidence>
<dbReference type="PROSITE" id="PS51285">
    <property type="entry name" value="AGC_KINASE_CTER"/>
    <property type="match status" value="1"/>
</dbReference>
<dbReference type="PROSITE" id="PS50011">
    <property type="entry name" value="PROTEIN_KINASE_DOM"/>
    <property type="match status" value="1"/>
</dbReference>
<evidence type="ECO:0000256" key="4">
    <source>
        <dbReference type="ARBA" id="ARBA00022741"/>
    </source>
</evidence>
<dbReference type="GO" id="GO:0035556">
    <property type="term" value="P:intracellular signal transduction"/>
    <property type="evidence" value="ECO:0007669"/>
    <property type="project" value="TreeGrafter"/>
</dbReference>
<evidence type="ECO:0000256" key="7">
    <source>
        <dbReference type="ARBA" id="ARBA00047899"/>
    </source>
</evidence>
<evidence type="ECO:0000256" key="2">
    <source>
        <dbReference type="ARBA" id="ARBA00022527"/>
    </source>
</evidence>
<dbReference type="FunFam" id="1.10.510.10:FF:000454">
    <property type="entry name" value="Uncharacterized protein"/>
    <property type="match status" value="1"/>
</dbReference>
<dbReference type="SUPFAM" id="SSF56112">
    <property type="entry name" value="Protein kinase-like (PK-like)"/>
    <property type="match status" value="1"/>
</dbReference>
<feature type="binding site" evidence="9">
    <location>
        <position position="52"/>
    </location>
    <ligand>
        <name>ATP</name>
        <dbReference type="ChEBI" id="CHEBI:30616"/>
    </ligand>
</feature>
<protein>
    <recommendedName>
        <fullName evidence="1">non-specific serine/threonine protein kinase</fullName>
        <ecNumber evidence="1">2.7.11.1</ecNumber>
    </recommendedName>
</protein>
<keyword evidence="3" id="KW-0808">Transferase</keyword>
<dbReference type="InterPro" id="IPR011009">
    <property type="entry name" value="Kinase-like_dom_sf"/>
</dbReference>
<dbReference type="InterPro" id="IPR017441">
    <property type="entry name" value="Protein_kinase_ATP_BS"/>
</dbReference>
<evidence type="ECO:0000259" key="11">
    <source>
        <dbReference type="PROSITE" id="PS50011"/>
    </source>
</evidence>
<dbReference type="InterPro" id="IPR000719">
    <property type="entry name" value="Prot_kinase_dom"/>
</dbReference>
<dbReference type="Gene3D" id="3.30.200.20">
    <property type="entry name" value="Phosphorylase Kinase, domain 1"/>
    <property type="match status" value="1"/>
</dbReference>
<dbReference type="AlphaFoldDB" id="A0AAU9JLX4"/>
<comment type="catalytic activity">
    <reaction evidence="7">
        <text>L-threonyl-[protein] + ATP = O-phospho-L-threonyl-[protein] + ADP + H(+)</text>
        <dbReference type="Rhea" id="RHEA:46608"/>
        <dbReference type="Rhea" id="RHEA-COMP:11060"/>
        <dbReference type="Rhea" id="RHEA-COMP:11605"/>
        <dbReference type="ChEBI" id="CHEBI:15378"/>
        <dbReference type="ChEBI" id="CHEBI:30013"/>
        <dbReference type="ChEBI" id="CHEBI:30616"/>
        <dbReference type="ChEBI" id="CHEBI:61977"/>
        <dbReference type="ChEBI" id="CHEBI:456216"/>
        <dbReference type="EC" id="2.7.11.1"/>
    </reaction>
</comment>
<comment type="caution">
    <text evidence="13">The sequence shown here is derived from an EMBL/GenBank/DDBJ whole genome shotgun (WGS) entry which is preliminary data.</text>
</comment>
<keyword evidence="6 9" id="KW-0067">ATP-binding</keyword>
<dbReference type="InterPro" id="IPR008271">
    <property type="entry name" value="Ser/Thr_kinase_AS"/>
</dbReference>
<dbReference type="GO" id="GO:0005524">
    <property type="term" value="F:ATP binding"/>
    <property type="evidence" value="ECO:0007669"/>
    <property type="project" value="UniProtKB-UniRule"/>
</dbReference>
<evidence type="ECO:0000256" key="9">
    <source>
        <dbReference type="PROSITE-ProRule" id="PRU10141"/>
    </source>
</evidence>
<evidence type="ECO:0000256" key="3">
    <source>
        <dbReference type="ARBA" id="ARBA00022679"/>
    </source>
</evidence>
<dbReference type="PANTHER" id="PTHR24356:SF374">
    <property type="entry name" value="PROTEIN KINASE DOMAIN-CONTAINING PROTEIN"/>
    <property type="match status" value="1"/>
</dbReference>
<evidence type="ECO:0000259" key="12">
    <source>
        <dbReference type="PROSITE" id="PS51285"/>
    </source>
</evidence>
<keyword evidence="2 10" id="KW-0723">Serine/threonine-protein kinase</keyword>
<dbReference type="EC" id="2.7.11.1" evidence="1"/>
<reference evidence="13" key="1">
    <citation type="submission" date="2021-09" db="EMBL/GenBank/DDBJ databases">
        <authorList>
            <consortium name="AG Swart"/>
            <person name="Singh M."/>
            <person name="Singh A."/>
            <person name="Seah K."/>
            <person name="Emmerich C."/>
        </authorList>
    </citation>
    <scope>NUCLEOTIDE SEQUENCE</scope>
    <source>
        <strain evidence="13">ATCC30299</strain>
    </source>
</reference>
<evidence type="ECO:0000256" key="10">
    <source>
        <dbReference type="RuleBase" id="RU000304"/>
    </source>
</evidence>
<gene>
    <name evidence="13" type="ORF">BSTOLATCC_MIC43350</name>
</gene>
<dbReference type="PANTHER" id="PTHR24356">
    <property type="entry name" value="SERINE/THREONINE-PROTEIN KINASE"/>
    <property type="match status" value="1"/>
</dbReference>